<dbReference type="PANTHER" id="PTHR46797">
    <property type="entry name" value="HTH-TYPE TRANSCRIPTIONAL REGULATOR"/>
    <property type="match status" value="1"/>
</dbReference>
<dbReference type="PROSITE" id="PS51500">
    <property type="entry name" value="SIN"/>
    <property type="match status" value="1"/>
</dbReference>
<dbReference type="GO" id="GO:0003677">
    <property type="term" value="F:DNA binding"/>
    <property type="evidence" value="ECO:0007669"/>
    <property type="project" value="UniProtKB-KW"/>
</dbReference>
<protein>
    <submittedName>
        <fullName evidence="4">Helix-turn-helix domain-containing protein</fullName>
    </submittedName>
</protein>
<evidence type="ECO:0000313" key="4">
    <source>
        <dbReference type="EMBL" id="TYS79469.1"/>
    </source>
</evidence>
<dbReference type="Pfam" id="PF01381">
    <property type="entry name" value="HTH_3"/>
    <property type="match status" value="1"/>
</dbReference>
<dbReference type="InterPro" id="IPR050807">
    <property type="entry name" value="TransReg_Diox_bact_type"/>
</dbReference>
<dbReference type="Pfam" id="PF08671">
    <property type="entry name" value="SinI"/>
    <property type="match status" value="1"/>
</dbReference>
<dbReference type="InterPro" id="IPR010981">
    <property type="entry name" value="SinR/SinI_dimer_dom"/>
</dbReference>
<evidence type="ECO:0000256" key="1">
    <source>
        <dbReference type="ARBA" id="ARBA00023125"/>
    </source>
</evidence>
<dbReference type="OrthoDB" id="1859224at2"/>
<dbReference type="InterPro" id="IPR001387">
    <property type="entry name" value="Cro/C1-type_HTH"/>
</dbReference>
<dbReference type="PANTHER" id="PTHR46797:SF1">
    <property type="entry name" value="METHYLPHOSPHONATE SYNTHASE"/>
    <property type="match status" value="1"/>
</dbReference>
<evidence type="ECO:0000259" key="3">
    <source>
        <dbReference type="PROSITE" id="PS51500"/>
    </source>
</evidence>
<dbReference type="GO" id="GO:0003700">
    <property type="term" value="F:DNA-binding transcription factor activity"/>
    <property type="evidence" value="ECO:0007669"/>
    <property type="project" value="TreeGrafter"/>
</dbReference>
<dbReference type="GO" id="GO:0046983">
    <property type="term" value="F:protein dimerization activity"/>
    <property type="evidence" value="ECO:0007669"/>
    <property type="project" value="InterPro"/>
</dbReference>
<reference evidence="4 5" key="1">
    <citation type="submission" date="2019-08" db="EMBL/GenBank/DDBJ databases">
        <title>Bacillus genomes from the desert of Cuatro Cienegas, Coahuila.</title>
        <authorList>
            <person name="Olmedo-Alvarez G."/>
        </authorList>
    </citation>
    <scope>NUCLEOTIDE SEQUENCE [LARGE SCALE GENOMIC DNA]</scope>
    <source>
        <strain evidence="4 5">CH87b_3T</strain>
    </source>
</reference>
<dbReference type="InterPro" id="IPR036281">
    <property type="entry name" value="SinR/SinI_dimer_dom_sf"/>
</dbReference>
<dbReference type="SUPFAM" id="SSF47406">
    <property type="entry name" value="SinR repressor dimerisation domain-like"/>
    <property type="match status" value="1"/>
</dbReference>
<dbReference type="SMART" id="SM00530">
    <property type="entry name" value="HTH_XRE"/>
    <property type="match status" value="1"/>
</dbReference>
<feature type="domain" description="HTH cro/C1-type" evidence="2">
    <location>
        <begin position="6"/>
        <end position="61"/>
    </location>
</feature>
<evidence type="ECO:0000259" key="2">
    <source>
        <dbReference type="PROSITE" id="PS50943"/>
    </source>
</evidence>
<dbReference type="EMBL" id="VTEZ01000011">
    <property type="protein sequence ID" value="TYS79469.1"/>
    <property type="molecule type" value="Genomic_DNA"/>
</dbReference>
<dbReference type="PROSITE" id="PS50943">
    <property type="entry name" value="HTH_CROC1"/>
    <property type="match status" value="1"/>
</dbReference>
<gene>
    <name evidence="4" type="ORF">FZC85_21605</name>
</gene>
<organism evidence="4 5">
    <name type="scientific">Rossellomorea aquimaris</name>
    <dbReference type="NCBI Taxonomy" id="189382"/>
    <lineage>
        <taxon>Bacteria</taxon>
        <taxon>Bacillati</taxon>
        <taxon>Bacillota</taxon>
        <taxon>Bacilli</taxon>
        <taxon>Bacillales</taxon>
        <taxon>Bacillaceae</taxon>
        <taxon>Rossellomorea</taxon>
    </lineage>
</organism>
<dbReference type="RefSeq" id="WP_148971168.1">
    <property type="nucleotide sequence ID" value="NZ_CANLNA010000004.1"/>
</dbReference>
<dbReference type="GO" id="GO:0005829">
    <property type="term" value="C:cytosol"/>
    <property type="evidence" value="ECO:0007669"/>
    <property type="project" value="TreeGrafter"/>
</dbReference>
<proteinExistence type="predicted"/>
<accession>A0A5D4THA7</accession>
<name>A0A5D4THA7_9BACI</name>
<dbReference type="Gene3D" id="1.10.260.40">
    <property type="entry name" value="lambda repressor-like DNA-binding domains"/>
    <property type="match status" value="1"/>
</dbReference>
<keyword evidence="1" id="KW-0238">DNA-binding</keyword>
<comment type="caution">
    <text evidence="4">The sequence shown here is derived from an EMBL/GenBank/DDBJ whole genome shotgun (WGS) entry which is preliminary data.</text>
</comment>
<dbReference type="AlphaFoldDB" id="A0A5D4THA7"/>
<dbReference type="InterPro" id="IPR010982">
    <property type="entry name" value="Lambda_DNA-bd_dom_sf"/>
</dbReference>
<feature type="domain" description="Sin" evidence="3">
    <location>
        <begin position="62"/>
        <end position="100"/>
    </location>
</feature>
<dbReference type="Proteomes" id="UP000324269">
    <property type="component" value="Unassembled WGS sequence"/>
</dbReference>
<evidence type="ECO:0000313" key="5">
    <source>
        <dbReference type="Proteomes" id="UP000324269"/>
    </source>
</evidence>
<dbReference type="CDD" id="cd00093">
    <property type="entry name" value="HTH_XRE"/>
    <property type="match status" value="1"/>
</dbReference>
<dbReference type="SUPFAM" id="SSF47413">
    <property type="entry name" value="lambda repressor-like DNA-binding domains"/>
    <property type="match status" value="1"/>
</dbReference>
<sequence length="109" mass="12577">MVGQRIKYLREQKGLTINELSFLSNVSKSYISSIERGLQKNPSIKVLMKISLTLDTSLENIISSPQKGGMLGEEWIELLEEAINQGLTKEEFHEFLSFVQHKRKWHSNE</sequence>